<evidence type="ECO:0000313" key="3">
    <source>
        <dbReference type="Proteomes" id="UP000198318"/>
    </source>
</evidence>
<proteinExistence type="predicted"/>
<dbReference type="OrthoDB" id="3431870at2"/>
<reference evidence="2 3" key="1">
    <citation type="submission" date="2017-06" db="EMBL/GenBank/DDBJ databases">
        <authorList>
            <person name="Kim H.J."/>
            <person name="Triplett B.A."/>
        </authorList>
    </citation>
    <scope>NUCLEOTIDE SEQUENCE [LARGE SCALE GENOMIC DNA]</scope>
    <source>
        <strain evidence="2 3">DSM 44715</strain>
    </source>
</reference>
<dbReference type="RefSeq" id="WP_089328831.1">
    <property type="nucleotide sequence ID" value="NZ_FZOR01000029.1"/>
</dbReference>
<keyword evidence="3" id="KW-1185">Reference proteome</keyword>
<protein>
    <submittedName>
        <fullName evidence="2">Uncharacterized protein</fullName>
    </submittedName>
</protein>
<dbReference type="EMBL" id="FZOR01000029">
    <property type="protein sequence ID" value="SNT43381.1"/>
    <property type="molecule type" value="Genomic_DNA"/>
</dbReference>
<gene>
    <name evidence="2" type="ORF">SAMN05443665_102970</name>
</gene>
<feature type="region of interest" description="Disordered" evidence="1">
    <location>
        <begin position="35"/>
        <end position="62"/>
    </location>
</feature>
<dbReference type="Proteomes" id="UP000198318">
    <property type="component" value="Unassembled WGS sequence"/>
</dbReference>
<name>A0A239ML11_9ACTN</name>
<evidence type="ECO:0000313" key="2">
    <source>
        <dbReference type="EMBL" id="SNT43381.1"/>
    </source>
</evidence>
<organism evidence="2 3">
    <name type="scientific">Actinomadura meyerae</name>
    <dbReference type="NCBI Taxonomy" id="240840"/>
    <lineage>
        <taxon>Bacteria</taxon>
        <taxon>Bacillati</taxon>
        <taxon>Actinomycetota</taxon>
        <taxon>Actinomycetes</taxon>
        <taxon>Streptosporangiales</taxon>
        <taxon>Thermomonosporaceae</taxon>
        <taxon>Actinomadura</taxon>
    </lineage>
</organism>
<feature type="compositionally biased region" description="Low complexity" evidence="1">
    <location>
        <begin position="44"/>
        <end position="53"/>
    </location>
</feature>
<sequence>MSGDERPDAEVRRTADILFTARIQADELRFEVAPESSVEFTGDASAESSSGSARTNLPDEVDEHVTYRDVQIDYAIAAKLAPPDADDDD</sequence>
<accession>A0A239ML11</accession>
<dbReference type="AlphaFoldDB" id="A0A239ML11"/>
<evidence type="ECO:0000256" key="1">
    <source>
        <dbReference type="SAM" id="MobiDB-lite"/>
    </source>
</evidence>